<keyword evidence="4" id="KW-1003">Cell membrane</keyword>
<comment type="caution">
    <text evidence="9">The sequence shown here is derived from an EMBL/GenBank/DDBJ whole genome shotgun (WGS) entry which is preliminary data.</text>
</comment>
<dbReference type="PANTHER" id="PTHR30472">
    <property type="entry name" value="FERRIC ENTEROBACTIN TRANSPORT SYSTEM PERMEASE PROTEIN"/>
    <property type="match status" value="1"/>
</dbReference>
<evidence type="ECO:0000256" key="4">
    <source>
        <dbReference type="ARBA" id="ARBA00022475"/>
    </source>
</evidence>
<keyword evidence="7 8" id="KW-0472">Membrane</keyword>
<feature type="transmembrane region" description="Helical" evidence="8">
    <location>
        <begin position="22"/>
        <end position="40"/>
    </location>
</feature>
<dbReference type="InterPro" id="IPR000522">
    <property type="entry name" value="ABC_transptr_permease_BtuC"/>
</dbReference>
<dbReference type="Gene3D" id="1.10.3470.10">
    <property type="entry name" value="ABC transporter involved in vitamin B12 uptake, BtuC"/>
    <property type="match status" value="1"/>
</dbReference>
<evidence type="ECO:0000256" key="3">
    <source>
        <dbReference type="ARBA" id="ARBA00022448"/>
    </source>
</evidence>
<proteinExistence type="inferred from homology"/>
<dbReference type="SUPFAM" id="SSF81345">
    <property type="entry name" value="ABC transporter involved in vitamin B12 uptake, BtuC"/>
    <property type="match status" value="1"/>
</dbReference>
<evidence type="ECO:0000256" key="1">
    <source>
        <dbReference type="ARBA" id="ARBA00004651"/>
    </source>
</evidence>
<keyword evidence="5 8" id="KW-0812">Transmembrane</keyword>
<dbReference type="EMBL" id="JBHTEY010000004">
    <property type="protein sequence ID" value="MFC7615208.1"/>
    <property type="molecule type" value="Genomic_DNA"/>
</dbReference>
<name>A0ABW2TR02_9PSEU</name>
<evidence type="ECO:0000256" key="5">
    <source>
        <dbReference type="ARBA" id="ARBA00022692"/>
    </source>
</evidence>
<keyword evidence="10" id="KW-1185">Reference proteome</keyword>
<evidence type="ECO:0000256" key="7">
    <source>
        <dbReference type="ARBA" id="ARBA00023136"/>
    </source>
</evidence>
<evidence type="ECO:0000313" key="9">
    <source>
        <dbReference type="EMBL" id="MFC7615208.1"/>
    </source>
</evidence>
<evidence type="ECO:0000256" key="2">
    <source>
        <dbReference type="ARBA" id="ARBA00007935"/>
    </source>
</evidence>
<keyword evidence="3" id="KW-0813">Transport</keyword>
<dbReference type="PANTHER" id="PTHR30472:SF24">
    <property type="entry name" value="FERRIC ENTEROBACTIN TRANSPORT SYSTEM PERMEASE PROTEIN FEPG"/>
    <property type="match status" value="1"/>
</dbReference>
<evidence type="ECO:0000256" key="8">
    <source>
        <dbReference type="SAM" id="Phobius"/>
    </source>
</evidence>
<evidence type="ECO:0000256" key="6">
    <source>
        <dbReference type="ARBA" id="ARBA00022989"/>
    </source>
</evidence>
<sequence length="77" mass="7760">MFVALTAPQIAQRLVGRSSPPIAASALTGALLVLAADLVARRAIPGVLMPIGVVTGALGGLFLLWLLTRANRVGTGG</sequence>
<feature type="transmembrane region" description="Helical" evidence="8">
    <location>
        <begin position="47"/>
        <end position="67"/>
    </location>
</feature>
<gene>
    <name evidence="9" type="ORF">ACFQV2_18535</name>
</gene>
<protein>
    <submittedName>
        <fullName evidence="9">Iron chelate uptake ABC transporter family permease subunit</fullName>
    </submittedName>
</protein>
<accession>A0ABW2TR02</accession>
<organism evidence="9 10">
    <name type="scientific">Actinokineospora soli</name>
    <dbReference type="NCBI Taxonomy" id="1048753"/>
    <lineage>
        <taxon>Bacteria</taxon>
        <taxon>Bacillati</taxon>
        <taxon>Actinomycetota</taxon>
        <taxon>Actinomycetes</taxon>
        <taxon>Pseudonocardiales</taxon>
        <taxon>Pseudonocardiaceae</taxon>
        <taxon>Actinokineospora</taxon>
    </lineage>
</organism>
<dbReference type="Proteomes" id="UP001596512">
    <property type="component" value="Unassembled WGS sequence"/>
</dbReference>
<evidence type="ECO:0000313" key="10">
    <source>
        <dbReference type="Proteomes" id="UP001596512"/>
    </source>
</evidence>
<dbReference type="InterPro" id="IPR037294">
    <property type="entry name" value="ABC_BtuC-like"/>
</dbReference>
<keyword evidence="6 8" id="KW-1133">Transmembrane helix</keyword>
<comment type="subcellular location">
    <subcellularLocation>
        <location evidence="1">Cell membrane</location>
        <topology evidence="1">Multi-pass membrane protein</topology>
    </subcellularLocation>
</comment>
<comment type="similarity">
    <text evidence="2">Belongs to the binding-protein-dependent transport system permease family. FecCD subfamily.</text>
</comment>
<reference evidence="10" key="1">
    <citation type="journal article" date="2019" name="Int. J. Syst. Evol. Microbiol.">
        <title>The Global Catalogue of Microorganisms (GCM) 10K type strain sequencing project: providing services to taxonomists for standard genome sequencing and annotation.</title>
        <authorList>
            <consortium name="The Broad Institute Genomics Platform"/>
            <consortium name="The Broad Institute Genome Sequencing Center for Infectious Disease"/>
            <person name="Wu L."/>
            <person name="Ma J."/>
        </authorList>
    </citation>
    <scope>NUCLEOTIDE SEQUENCE [LARGE SCALE GENOMIC DNA]</scope>
    <source>
        <strain evidence="10">JCM 17695</strain>
    </source>
</reference>
<dbReference type="Pfam" id="PF01032">
    <property type="entry name" value="FecCD"/>
    <property type="match status" value="1"/>
</dbReference>